<sequence length="46" mass="4926">MTGSSFPLRWPKCGVAQPLLNGCIVSQARNVKREPCVSPGVSGQRL</sequence>
<evidence type="ECO:0000313" key="1">
    <source>
        <dbReference type="EMBL" id="JAH13515.1"/>
    </source>
</evidence>
<organism evidence="1">
    <name type="scientific">Anguilla anguilla</name>
    <name type="common">European freshwater eel</name>
    <name type="synonym">Muraena anguilla</name>
    <dbReference type="NCBI Taxonomy" id="7936"/>
    <lineage>
        <taxon>Eukaryota</taxon>
        <taxon>Metazoa</taxon>
        <taxon>Chordata</taxon>
        <taxon>Craniata</taxon>
        <taxon>Vertebrata</taxon>
        <taxon>Euteleostomi</taxon>
        <taxon>Actinopterygii</taxon>
        <taxon>Neopterygii</taxon>
        <taxon>Teleostei</taxon>
        <taxon>Anguilliformes</taxon>
        <taxon>Anguillidae</taxon>
        <taxon>Anguilla</taxon>
    </lineage>
</organism>
<reference evidence="1" key="1">
    <citation type="submission" date="2014-11" db="EMBL/GenBank/DDBJ databases">
        <authorList>
            <person name="Amaro Gonzalez C."/>
        </authorList>
    </citation>
    <scope>NUCLEOTIDE SEQUENCE</scope>
</reference>
<name>A0A0E9QB08_ANGAN</name>
<proteinExistence type="predicted"/>
<reference evidence="1" key="2">
    <citation type="journal article" date="2015" name="Fish Shellfish Immunol.">
        <title>Early steps in the European eel (Anguilla anguilla)-Vibrio vulnificus interaction in the gills: Role of the RtxA13 toxin.</title>
        <authorList>
            <person name="Callol A."/>
            <person name="Pajuelo D."/>
            <person name="Ebbesson L."/>
            <person name="Teles M."/>
            <person name="MacKenzie S."/>
            <person name="Amaro C."/>
        </authorList>
    </citation>
    <scope>NUCLEOTIDE SEQUENCE</scope>
</reference>
<dbReference type="EMBL" id="GBXM01095062">
    <property type="protein sequence ID" value="JAH13515.1"/>
    <property type="molecule type" value="Transcribed_RNA"/>
</dbReference>
<protein>
    <submittedName>
        <fullName evidence="1">Uncharacterized protein</fullName>
    </submittedName>
</protein>
<accession>A0A0E9QB08</accession>
<dbReference type="AlphaFoldDB" id="A0A0E9QB08"/>